<dbReference type="SUPFAM" id="SSF52540">
    <property type="entry name" value="P-loop containing nucleoside triphosphate hydrolases"/>
    <property type="match status" value="2"/>
</dbReference>
<reference evidence="3" key="1">
    <citation type="submission" date="2023-01" db="EMBL/GenBank/DDBJ databases">
        <title>Genomic dissection of endemic carbapenem resistance: metallo-beta-lactamase gene dissemination through clonal, plasmid and integron transfer pathways.</title>
        <authorList>
            <person name="Macesic N."/>
        </authorList>
    </citation>
    <scope>NUCLEOTIDE SEQUENCE</scope>
    <source>
        <strain evidence="3">CPO382</strain>
    </source>
</reference>
<evidence type="ECO:0000259" key="2">
    <source>
        <dbReference type="Pfam" id="PF08751"/>
    </source>
</evidence>
<feature type="coiled-coil region" evidence="1">
    <location>
        <begin position="340"/>
        <end position="367"/>
    </location>
</feature>
<dbReference type="RefSeq" id="WP_285097997.1">
    <property type="nucleotide sequence ID" value="NZ_JARTOI010000001.1"/>
</dbReference>
<dbReference type="InterPro" id="IPR027417">
    <property type="entry name" value="P-loop_NTPase"/>
</dbReference>
<dbReference type="EMBL" id="JARTOI010000001">
    <property type="protein sequence ID" value="MDK5169057.1"/>
    <property type="molecule type" value="Genomic_DNA"/>
</dbReference>
<dbReference type="SUPFAM" id="SSF55464">
    <property type="entry name" value="Origin of replication-binding domain, RBD-like"/>
    <property type="match status" value="1"/>
</dbReference>
<gene>
    <name evidence="3" type="ORF">P9921_00940</name>
</gene>
<dbReference type="Gene3D" id="2.30.30.940">
    <property type="match status" value="1"/>
</dbReference>
<feature type="domain" description="TrwC relaxase" evidence="2">
    <location>
        <begin position="140"/>
        <end position="313"/>
    </location>
</feature>
<comment type="caution">
    <text evidence="3">The sequence shown here is derived from an EMBL/GenBank/DDBJ whole genome shotgun (WGS) entry which is preliminary data.</text>
</comment>
<keyword evidence="1" id="KW-0175">Coiled coil</keyword>
<name>A0ABT7G5L8_9GAMM</name>
<dbReference type="Gene3D" id="3.40.50.300">
    <property type="entry name" value="P-loop containing nucleotide triphosphate hydrolases"/>
    <property type="match status" value="2"/>
</dbReference>
<sequence length="1234" mass="138860">MIRIKNIVAQGGYHYNKYLKKQLAEVMENSMVHKEYNMADLDRSQVIQLEDGTIVPIENLQRYTRITGALFDRWGMTQESYLTDAKIDQVCALELGEDERTAGHIKPVLRNYKTVMGADGYPIEVHKKDIERGFYLDQYGDQIHFDKKDVKTKSGFKKKTAIELVFSMDQSFSHATALMNEDDKVKAAKLWLDCAERTYKECFTQYLETYHGVKGETGASLYFHNDNRAGASHDHVHLNISNLIRLEDGTIMAIEMPALRQKNFHQAMDAMFKNDFVNRWQEQFGKDYPVEAYDKERQSLKLDKFQTQDVENFRVAFTDDILEAIRQRSKSKELIDKAISQQKRDEYERAELKRMAIQEQIDALDEKIKGIELPSNYGTILSHGAAPYKNDPKEKQSYFVELQLANGKTKKIWSKDLEKAIAEKSLSVGDFAGFSQTGEKEVKVQDKDGQWVPAVRKSWEGFDLTEYRKEIDALADLDQRMQAVNKAHESSIKVIESAKNRDAVWLTIKQKKKAIGKELKDVELNKEAVQLGSTIKAEPQRGQVFIAKEDEVLLDKLTNTNPFFTKFDLIMELSKTQALGSKADQLAQDKLKQWADMGLLVSKEHKQVEAMTRKSTFQKKGKAKQSVQKKEPEYPVQFTTKKLALQELENVRTAKKLVMKSGFVGVKNYRQAVSDAVREQPKGRRFNKLQVELMKAVLEPNGSRLVLCEGFPGTGKSTVMGKAIEIMQQQNGTHCLVLAPTGKVAASAGADTAANHTGTIDKWLIDMDAGKETIKNNSVIFIDESSMIGTVNYNRFLNHVSKAVDSGIDVKVVLIGDTNQIQSVQAGNTYTNIIKDNQHDVHYLRNIIRQKDETSLAIAKTTSLADVKAEDMAEIKKAGSHVEKSWKMLEESGRILEFDTTTEKNEAAAELYLKDPNPLREKAIFCSTNEEIKTNNEVIQDKRLAAGDIGGSSISNHEESFYVGDRVMVNKNANEYKNGDFGIISKINPDGSFEVEFGEGKGSKIKTMKDPNKISLAYAISIHKSQGLTINESLGNLSESPVADQDLWNVLNTRARYTTKILVVKSEKAKVLEAFKRENSKINLLDIGREVEAADKAQAQTREPQQVAQVAQLDKAIEATKAATATMQAKAQAPITTPTADPQPGRPNLMAQLKTKFRSFGKISTSVFAPRKPPVEVILQRRQAEAARQAQVLAQTQQQVKATQQVAQQQEQAKQAQIAQTQAIKKKQQLGMKL</sequence>
<dbReference type="InterPro" id="IPR014862">
    <property type="entry name" value="TrwC"/>
</dbReference>
<evidence type="ECO:0000313" key="4">
    <source>
        <dbReference type="Proteomes" id="UP001174748"/>
    </source>
</evidence>
<proteinExistence type="predicted"/>
<dbReference type="Proteomes" id="UP001174748">
    <property type="component" value="Unassembled WGS sequence"/>
</dbReference>
<evidence type="ECO:0000313" key="3">
    <source>
        <dbReference type="EMBL" id="MDK5169057.1"/>
    </source>
</evidence>
<dbReference type="Pfam" id="PF08751">
    <property type="entry name" value="TrwC"/>
    <property type="match status" value="1"/>
</dbReference>
<accession>A0ABT7G5L8</accession>
<protein>
    <submittedName>
        <fullName evidence="3">AAA family ATPase</fullName>
    </submittedName>
</protein>
<evidence type="ECO:0000256" key="1">
    <source>
        <dbReference type="SAM" id="Coils"/>
    </source>
</evidence>
<organism evidence="3 4">
    <name type="scientific">Serratia nevei</name>
    <dbReference type="NCBI Taxonomy" id="2703794"/>
    <lineage>
        <taxon>Bacteria</taxon>
        <taxon>Pseudomonadati</taxon>
        <taxon>Pseudomonadota</taxon>
        <taxon>Gammaproteobacteria</taxon>
        <taxon>Enterobacterales</taxon>
        <taxon>Yersiniaceae</taxon>
        <taxon>Serratia</taxon>
    </lineage>
</organism>
<keyword evidence="4" id="KW-1185">Reference proteome</keyword>
<dbReference type="Pfam" id="PF13604">
    <property type="entry name" value="AAA_30"/>
    <property type="match status" value="1"/>
</dbReference>